<dbReference type="Proteomes" id="UP001304298">
    <property type="component" value="Unassembled WGS sequence"/>
</dbReference>
<gene>
    <name evidence="3" type="ORF">VA596_37235</name>
</gene>
<dbReference type="InterPro" id="IPR000792">
    <property type="entry name" value="Tscrpt_reg_LuxR_C"/>
</dbReference>
<dbReference type="InterPro" id="IPR027417">
    <property type="entry name" value="P-loop_NTPase"/>
</dbReference>
<accession>A0ABU5RH98</accession>
<dbReference type="SMART" id="SM00421">
    <property type="entry name" value="HTH_LUXR"/>
    <property type="match status" value="1"/>
</dbReference>
<dbReference type="InterPro" id="IPR036388">
    <property type="entry name" value="WH-like_DNA-bd_sf"/>
</dbReference>
<dbReference type="PANTHER" id="PTHR47691:SF3">
    <property type="entry name" value="HTH-TYPE TRANSCRIPTIONAL REGULATOR RV0890C-RELATED"/>
    <property type="match status" value="1"/>
</dbReference>
<dbReference type="Pfam" id="PF25872">
    <property type="entry name" value="HTH_77"/>
    <property type="match status" value="1"/>
</dbReference>
<feature type="region of interest" description="Disordered" evidence="1">
    <location>
        <begin position="1"/>
        <end position="74"/>
    </location>
</feature>
<name>A0ABU5RH98_9PSEU</name>
<dbReference type="Gene3D" id="1.10.10.10">
    <property type="entry name" value="Winged helix-like DNA-binding domain superfamily/Winged helix DNA-binding domain"/>
    <property type="match status" value="1"/>
</dbReference>
<evidence type="ECO:0000259" key="2">
    <source>
        <dbReference type="PROSITE" id="PS50043"/>
    </source>
</evidence>
<dbReference type="SUPFAM" id="SSF52540">
    <property type="entry name" value="P-loop containing nucleoside triphosphate hydrolases"/>
    <property type="match status" value="1"/>
</dbReference>
<dbReference type="InterPro" id="IPR011990">
    <property type="entry name" value="TPR-like_helical_dom_sf"/>
</dbReference>
<dbReference type="InterPro" id="IPR058852">
    <property type="entry name" value="HTH_77"/>
</dbReference>
<dbReference type="PANTHER" id="PTHR47691">
    <property type="entry name" value="REGULATOR-RELATED"/>
    <property type="match status" value="1"/>
</dbReference>
<dbReference type="CDD" id="cd06170">
    <property type="entry name" value="LuxR_C_like"/>
    <property type="match status" value="1"/>
</dbReference>
<evidence type="ECO:0000313" key="3">
    <source>
        <dbReference type="EMBL" id="MEA5365225.1"/>
    </source>
</evidence>
<evidence type="ECO:0000256" key="1">
    <source>
        <dbReference type="SAM" id="MobiDB-lite"/>
    </source>
</evidence>
<sequence length="835" mass="90232">MQETNTGRDGNGAAIRQTGHGPEHGAHLHSKGRGAPRMWAPGSRERDWHPRYDLPSVPEPDADQGHPGNLPTEVSSFVGRRTELTEVATLLSRTRLLTLTGAGGVGKTRLALRVAASVQDDFSDGVWLLELGDLGVAESVEEQLAALFGIEHDPRRGLGPGLRRFLADRSVLLVLDNCEHLLDQSAKLAGALLRHGEGVRVLCTSRQPLGILGEHIHEVAPLGVPAPGRPARAAESGRFDAVSLFAARAAAIRPGFEVTDANYETVTRLCRRLDGIPLAIELAAARLGALSAGQILDRLDDRFRLLTKGNRLALPRQRTLRALIDWSFALCSEAERTVWARLSVFSGGFDLAAAAAVCGEGFPADDVDDLVTGLVEKSVVVRADTDDGQVRYRLLETIRHYGQDRLAESGDRAGVLRRHRDWFRALARRAGSEWMSSDQSRISALFQLEGGNLRAALEFSLADDDGGQAALEMVIALCDHRRAWATLGEARRWLDRALVNAPGRTVVRARALAAAGWAALVQGDRTTAGRLLRECRTLAEELGDAPSRALAVQYSGLARVFAGHFAHGAKLLAEAVDRHRELGDTAAEQLAFAQLTMARCFGGDPAGARAVASGAVQPEPRRSPTSHAWWLWCHGLDRWKHRDHEVAARSLRSALGVRAARGDKVLTAMALETYAWTWAERGDPVAAAVAFGAAEAARRATGCALSGLRHVHVPHLRYAAVVRADLGEETYQRHYATGLRSTVDEVLAGPPPEVAVPSPRERPPAANPLTPRELEVALLIAKGLSNKEIAATLVIALRTAESHVEHILSKLEFGRRAQIAVWASTVLPAREVPPS</sequence>
<feature type="compositionally biased region" description="Basic and acidic residues" evidence="1">
    <location>
        <begin position="43"/>
        <end position="52"/>
    </location>
</feature>
<organism evidence="3 4">
    <name type="scientific">Amycolatopsis heterodermiae</name>
    <dbReference type="NCBI Taxonomy" id="3110235"/>
    <lineage>
        <taxon>Bacteria</taxon>
        <taxon>Bacillati</taxon>
        <taxon>Actinomycetota</taxon>
        <taxon>Actinomycetes</taxon>
        <taxon>Pseudonocardiales</taxon>
        <taxon>Pseudonocardiaceae</taxon>
        <taxon>Amycolatopsis</taxon>
    </lineage>
</organism>
<feature type="domain" description="HTH luxR-type" evidence="2">
    <location>
        <begin position="762"/>
        <end position="827"/>
    </location>
</feature>
<dbReference type="PRINTS" id="PR00364">
    <property type="entry name" value="DISEASERSIST"/>
</dbReference>
<reference evidence="3 4" key="1">
    <citation type="submission" date="2023-12" db="EMBL/GenBank/DDBJ databases">
        <title>Amycolatopsis sp. V23-08.</title>
        <authorList>
            <person name="Somphong A."/>
        </authorList>
    </citation>
    <scope>NUCLEOTIDE SEQUENCE [LARGE SCALE GENOMIC DNA]</scope>
    <source>
        <strain evidence="3 4">V23-08</strain>
    </source>
</reference>
<evidence type="ECO:0000313" key="4">
    <source>
        <dbReference type="Proteomes" id="UP001304298"/>
    </source>
</evidence>
<protein>
    <submittedName>
        <fullName evidence="3">LuxR C-terminal-related transcriptional regulator</fullName>
    </submittedName>
</protein>
<dbReference type="EMBL" id="JAYFSI010000011">
    <property type="protein sequence ID" value="MEA5365225.1"/>
    <property type="molecule type" value="Genomic_DNA"/>
</dbReference>
<dbReference type="SUPFAM" id="SSF46894">
    <property type="entry name" value="C-terminal effector domain of the bipartite response regulators"/>
    <property type="match status" value="1"/>
</dbReference>
<dbReference type="Gene3D" id="1.25.40.10">
    <property type="entry name" value="Tetratricopeptide repeat domain"/>
    <property type="match status" value="1"/>
</dbReference>
<proteinExistence type="predicted"/>
<dbReference type="RefSeq" id="WP_323333578.1">
    <property type="nucleotide sequence ID" value="NZ_JAYFSI010000011.1"/>
</dbReference>
<dbReference type="InterPro" id="IPR016032">
    <property type="entry name" value="Sig_transdc_resp-reg_C-effctor"/>
</dbReference>
<dbReference type="PROSITE" id="PS50043">
    <property type="entry name" value="HTH_LUXR_2"/>
    <property type="match status" value="1"/>
</dbReference>
<comment type="caution">
    <text evidence="3">The sequence shown here is derived from an EMBL/GenBank/DDBJ whole genome shotgun (WGS) entry which is preliminary data.</text>
</comment>
<dbReference type="PRINTS" id="PR00038">
    <property type="entry name" value="HTHLUXR"/>
</dbReference>
<keyword evidence="4" id="KW-1185">Reference proteome</keyword>
<dbReference type="Gene3D" id="3.40.50.300">
    <property type="entry name" value="P-loop containing nucleotide triphosphate hydrolases"/>
    <property type="match status" value="1"/>
</dbReference>
<dbReference type="Pfam" id="PF00196">
    <property type="entry name" value="GerE"/>
    <property type="match status" value="1"/>
</dbReference>